<comment type="caution">
    <text evidence="2">The sequence shown here is derived from an EMBL/GenBank/DDBJ whole genome shotgun (WGS) entry which is preliminary data.</text>
</comment>
<protein>
    <submittedName>
        <fullName evidence="2">Uncharacterized protein</fullName>
    </submittedName>
</protein>
<dbReference type="AlphaFoldDB" id="A0A2M7RP23"/>
<name>A0A2M7RP23_9BACT</name>
<gene>
    <name evidence="2" type="ORF">COY61_00195</name>
</gene>
<evidence type="ECO:0000256" key="1">
    <source>
        <dbReference type="SAM" id="Phobius"/>
    </source>
</evidence>
<evidence type="ECO:0000313" key="2">
    <source>
        <dbReference type="EMBL" id="PIZ01239.1"/>
    </source>
</evidence>
<feature type="transmembrane region" description="Helical" evidence="1">
    <location>
        <begin position="20"/>
        <end position="38"/>
    </location>
</feature>
<dbReference type="EMBL" id="PFMI01000005">
    <property type="protein sequence ID" value="PIZ01239.1"/>
    <property type="molecule type" value="Genomic_DNA"/>
</dbReference>
<proteinExistence type="predicted"/>
<accession>A0A2M7RP23</accession>
<sequence>MTNQNQSKFNGASKGISTPIGILVIVVLAGLVGGIAVWQQRKIQTEEIGISHIKLPKQEITKEIKTANKETKELDLDYKGMLQ</sequence>
<reference evidence="3" key="1">
    <citation type="submission" date="2017-09" db="EMBL/GenBank/DDBJ databases">
        <title>Depth-based differentiation of microbial function through sediment-hosted aquifers and enrichment of novel symbionts in the deep terrestrial subsurface.</title>
        <authorList>
            <person name="Probst A.J."/>
            <person name="Ladd B."/>
            <person name="Jarett J.K."/>
            <person name="Geller-Mcgrath D.E."/>
            <person name="Sieber C.M.K."/>
            <person name="Emerson J.B."/>
            <person name="Anantharaman K."/>
            <person name="Thomas B.C."/>
            <person name="Malmstrom R."/>
            <person name="Stieglmeier M."/>
            <person name="Klingl A."/>
            <person name="Woyke T."/>
            <person name="Ryan C.M."/>
            <person name="Banfield J.F."/>
        </authorList>
    </citation>
    <scope>NUCLEOTIDE SEQUENCE [LARGE SCALE GENOMIC DNA]</scope>
</reference>
<dbReference type="Proteomes" id="UP000229371">
    <property type="component" value="Unassembled WGS sequence"/>
</dbReference>
<keyword evidence="1" id="KW-0472">Membrane</keyword>
<keyword evidence="1" id="KW-1133">Transmembrane helix</keyword>
<organism evidence="2 3">
    <name type="scientific">bacterium (Candidatus Gribaldobacteria) CG_4_10_14_0_8_um_filter_33_9</name>
    <dbReference type="NCBI Taxonomy" id="2014266"/>
    <lineage>
        <taxon>Bacteria</taxon>
        <taxon>Candidatus Gribaldobacteria</taxon>
    </lineage>
</organism>
<evidence type="ECO:0000313" key="3">
    <source>
        <dbReference type="Proteomes" id="UP000229371"/>
    </source>
</evidence>
<keyword evidence="1" id="KW-0812">Transmembrane</keyword>